<organism evidence="2 3">
    <name type="scientific">Sphingomonas piscis</name>
    <dbReference type="NCBI Taxonomy" id="2714943"/>
    <lineage>
        <taxon>Bacteria</taxon>
        <taxon>Pseudomonadati</taxon>
        <taxon>Pseudomonadota</taxon>
        <taxon>Alphaproteobacteria</taxon>
        <taxon>Sphingomonadales</taxon>
        <taxon>Sphingomonadaceae</taxon>
        <taxon>Sphingomonas</taxon>
    </lineage>
</organism>
<dbReference type="PROSITE" id="PS51257">
    <property type="entry name" value="PROKAR_LIPOPROTEIN"/>
    <property type="match status" value="1"/>
</dbReference>
<keyword evidence="1" id="KW-0175">Coiled coil</keyword>
<reference evidence="2 3" key="1">
    <citation type="submission" date="2020-03" db="EMBL/GenBank/DDBJ databases">
        <title>Sphingomonas sp. nov., isolated from fish.</title>
        <authorList>
            <person name="Hyun D.-W."/>
            <person name="Bae J.-W."/>
        </authorList>
    </citation>
    <scope>NUCLEOTIDE SEQUENCE [LARGE SCALE GENOMIC DNA]</scope>
    <source>
        <strain evidence="2 3">HDW15B</strain>
    </source>
</reference>
<dbReference type="RefSeq" id="WP_166411075.1">
    <property type="nucleotide sequence ID" value="NZ_CP049869.1"/>
</dbReference>
<keyword evidence="3" id="KW-1185">Reference proteome</keyword>
<dbReference type="Proteomes" id="UP000503222">
    <property type="component" value="Chromosome"/>
</dbReference>
<name>A0A6G7YPL4_9SPHN</name>
<dbReference type="EMBL" id="CP049869">
    <property type="protein sequence ID" value="QIK78682.1"/>
    <property type="molecule type" value="Genomic_DNA"/>
</dbReference>
<proteinExistence type="predicted"/>
<dbReference type="KEGG" id="spii:G7077_06995"/>
<evidence type="ECO:0000313" key="3">
    <source>
        <dbReference type="Proteomes" id="UP000503222"/>
    </source>
</evidence>
<dbReference type="AlphaFoldDB" id="A0A6G7YPL4"/>
<evidence type="ECO:0000313" key="2">
    <source>
        <dbReference type="EMBL" id="QIK78682.1"/>
    </source>
</evidence>
<evidence type="ECO:0000256" key="1">
    <source>
        <dbReference type="SAM" id="Coils"/>
    </source>
</evidence>
<feature type="coiled-coil region" evidence="1">
    <location>
        <begin position="30"/>
        <end position="71"/>
    </location>
</feature>
<gene>
    <name evidence="2" type="ORF">G7077_06995</name>
</gene>
<accession>A0A6G7YPL4</accession>
<protein>
    <submittedName>
        <fullName evidence="2">Uncharacterized protein</fullName>
    </submittedName>
</protein>
<sequence>MRLMLMLSAAVLLTSCDPPVRHSEAEDIAEDHAEAAAAKVRAQVEELESRVEEIKSKLERSTSDVSALQGQVNHNARIANENARIENEAAAAAMTKRGACGYETVQLENGGTIYRPRQCTIADLKQ</sequence>